<protein>
    <recommendedName>
        <fullName evidence="4">Ubiquitin-like domain-containing protein</fullName>
    </recommendedName>
</protein>
<organism evidence="2 3">
    <name type="scientific">Symbiodinium microadriaticum</name>
    <name type="common">Dinoflagellate</name>
    <name type="synonym">Zooxanthella microadriatica</name>
    <dbReference type="NCBI Taxonomy" id="2951"/>
    <lineage>
        <taxon>Eukaryota</taxon>
        <taxon>Sar</taxon>
        <taxon>Alveolata</taxon>
        <taxon>Dinophyceae</taxon>
        <taxon>Suessiales</taxon>
        <taxon>Symbiodiniaceae</taxon>
        <taxon>Symbiodinium</taxon>
    </lineage>
</organism>
<evidence type="ECO:0008006" key="4">
    <source>
        <dbReference type="Google" id="ProtNLM"/>
    </source>
</evidence>
<gene>
    <name evidence="2" type="ORF">AK812_SmicGene28311</name>
</gene>
<proteinExistence type="predicted"/>
<evidence type="ECO:0000313" key="2">
    <source>
        <dbReference type="EMBL" id="OLP90161.1"/>
    </source>
</evidence>
<feature type="region of interest" description="Disordered" evidence="1">
    <location>
        <begin position="65"/>
        <end position="85"/>
    </location>
</feature>
<keyword evidence="3" id="KW-1185">Reference proteome</keyword>
<reference evidence="2 3" key="1">
    <citation type="submission" date="2016-02" db="EMBL/GenBank/DDBJ databases">
        <title>Genome analysis of coral dinoflagellate symbionts highlights evolutionary adaptations to a symbiotic lifestyle.</title>
        <authorList>
            <person name="Aranda M."/>
            <person name="Li Y."/>
            <person name="Liew Y.J."/>
            <person name="Baumgarten S."/>
            <person name="Simakov O."/>
            <person name="Wilson M."/>
            <person name="Piel J."/>
            <person name="Ashoor H."/>
            <person name="Bougouffa S."/>
            <person name="Bajic V.B."/>
            <person name="Ryu T."/>
            <person name="Ravasi T."/>
            <person name="Bayer T."/>
            <person name="Micklem G."/>
            <person name="Kim H."/>
            <person name="Bhak J."/>
            <person name="Lajeunesse T.C."/>
            <person name="Voolstra C.R."/>
        </authorList>
    </citation>
    <scope>NUCLEOTIDE SEQUENCE [LARGE SCALE GENOMIC DNA]</scope>
    <source>
        <strain evidence="2 3">CCMP2467</strain>
    </source>
</reference>
<dbReference type="Proteomes" id="UP000186817">
    <property type="component" value="Unassembled WGS sequence"/>
</dbReference>
<dbReference type="EMBL" id="LSRX01000726">
    <property type="protein sequence ID" value="OLP90161.1"/>
    <property type="molecule type" value="Genomic_DNA"/>
</dbReference>
<sequence>MVLGLSSHQPDSLEHEAPEMRFVRCETGSVANVYNHYLHFSDFAYSRAFFHSEASSQPIRRDVRANTAGSKGGDAQYTPHIDQEDVPGHAAPAEMSRLQRRADAYLPWPVEASAFLGPAGIKQVILLGPRAGVSGLALSLGVGGKQTVHIKFVNGESRAVEVHGNTHIGTVAKAVIELKWGCGALYKILSGDRLLQGNERVSTLQQGITLIRQVTYKELGTKHLPATNDDWKAAKKDERAWLDEQLCFRCTSSAAVQGVAAPGEGGKPCRASLAVPRLRHHEQLPYYMASTEWTVDTTEAHA</sequence>
<name>A0A1Q9D4P1_SYMMI</name>
<dbReference type="AlphaFoldDB" id="A0A1Q9D4P1"/>
<accession>A0A1Q9D4P1</accession>
<evidence type="ECO:0000256" key="1">
    <source>
        <dbReference type="SAM" id="MobiDB-lite"/>
    </source>
</evidence>
<comment type="caution">
    <text evidence="2">The sequence shown here is derived from an EMBL/GenBank/DDBJ whole genome shotgun (WGS) entry which is preliminary data.</text>
</comment>
<evidence type="ECO:0000313" key="3">
    <source>
        <dbReference type="Proteomes" id="UP000186817"/>
    </source>
</evidence>